<comment type="similarity">
    <text evidence="1">Belongs to the BLOC1S1 family.</text>
</comment>
<gene>
    <name evidence="5" type="primary">Bm5872</name>
    <name evidence="5" type="ORF">BM_Bm5872</name>
</gene>
<evidence type="ECO:0000259" key="4">
    <source>
        <dbReference type="Pfam" id="PF08687"/>
    </source>
</evidence>
<dbReference type="InterPro" id="IPR009395">
    <property type="entry name" value="BLOC1S1"/>
</dbReference>
<sequence>MGCCGGWDSTRFDSVRDFLDTFLGNVLTVLDSIVCHFVFNCSCTRPRYSETMFEMKYADNGDALMLANKNRVASKKIFEQLQQSSRTSTHITEGHMLHRQPSGAQKRIRQRQEQNIFSCPGNFYRIQICYRWLKAISANVNSYDLEHGRAQSGSEKGTYRSLIDSGGYKSILPEELSFPVSSPIASLSRNSFLRSSSTTPIGKNSSTSSTFTPVAFQNNTGIASSTVTSGKPTVQVYPMPSNLPANNIVSTVVTSTSSTNIDITSEKMREKPVVPKKPARLILSSASTPIETAPVTPLLSISSFNLFSVSAQSSPSGSNSFRLFSTPSFISLHTALMQSSLTDEEVEQLETKRKKLIESISRKIIILDEERNAIDEDFNLNEVLKNEVFNDLTLTGDPAVLEKIEKNLSQNSQLCRLETRLRMQLDRLHSVAMSNENIDKELISARIERLKRQLDDQTVLRKAFDRRDAEVDRYIFSMLNDERRSQWRIYKETWKRLTTERQEIDERLFLGREQISALRRVVALPNRLRKMLARMVREHDSSQQVRREMQEKRKNEAIVAAQSLTGAVVDHLNHSVSQAYNNQKRLDVEVKKLEKNAVELARQTEQWIQITDSLNQALKEIGDVENWAKTIETDMKIISSTLQAVFEISEDVICFAVYDLLKKLCYLQK</sequence>
<keyword evidence="3" id="KW-0175">Coiled coil</keyword>
<name>A0A1I9FZQ1_BRUMA</name>
<feature type="domain" description="ASD2" evidence="4">
    <location>
        <begin position="341"/>
        <end position="519"/>
    </location>
</feature>
<evidence type="ECO:0000256" key="1">
    <source>
        <dbReference type="ARBA" id="ARBA00007133"/>
    </source>
</evidence>
<feature type="coiled-coil region" evidence="3">
    <location>
        <begin position="576"/>
        <end position="603"/>
    </location>
</feature>
<accession>A0A1I9FZQ1</accession>
<organism evidence="5">
    <name type="scientific">Brugia malayi</name>
    <name type="common">Filarial nematode worm</name>
    <dbReference type="NCBI Taxonomy" id="6279"/>
    <lineage>
        <taxon>Eukaryota</taxon>
        <taxon>Metazoa</taxon>
        <taxon>Ecdysozoa</taxon>
        <taxon>Nematoda</taxon>
        <taxon>Chromadorea</taxon>
        <taxon>Rhabditida</taxon>
        <taxon>Spirurina</taxon>
        <taxon>Spiruromorpha</taxon>
        <taxon>Filarioidea</taxon>
        <taxon>Onchocercidae</taxon>
        <taxon>Brugia</taxon>
    </lineage>
</organism>
<reference evidence="5" key="1">
    <citation type="journal article" date="2007" name="Science">
        <title>Draft genome of the filarial nematode parasite Brugia malayi.</title>
        <authorList>
            <person name="Ghedin E."/>
            <person name="Wang S."/>
            <person name="Spiro D."/>
            <person name="Caler E."/>
            <person name="Zhao Q."/>
            <person name="Crabtree J."/>
            <person name="Allen J.E."/>
            <person name="Delcher A.L."/>
            <person name="Guiliano D.B."/>
            <person name="Miranda-Saavedra D."/>
            <person name="Angiuoli S.V."/>
            <person name="Creasy T."/>
            <person name="Amedeo P."/>
            <person name="Haas B."/>
            <person name="El-Sayed N.M."/>
            <person name="Wortman J.R."/>
            <person name="Feldblyum T."/>
            <person name="Tallon L."/>
            <person name="Schatz M."/>
            <person name="Shumway M."/>
            <person name="Koo H."/>
            <person name="Salzberg S.L."/>
            <person name="Schobel S."/>
            <person name="Pertea M."/>
            <person name="Pop M."/>
            <person name="White O."/>
            <person name="Barton G.J."/>
            <person name="Carlow C.K."/>
            <person name="Crawford M.J."/>
            <person name="Daub J."/>
            <person name="Dimmic M.W."/>
            <person name="Estes C.F."/>
            <person name="Foster J.M."/>
            <person name="Ganatra M."/>
            <person name="Gregory W.F."/>
            <person name="Johnson N.M."/>
            <person name="Jin J."/>
            <person name="Komuniecki R."/>
            <person name="Korf I."/>
            <person name="Kumar S."/>
            <person name="Laney S."/>
            <person name="Li B.W."/>
            <person name="Li W."/>
            <person name="Lindblom T.H."/>
            <person name="Lustigman S."/>
            <person name="Ma D."/>
            <person name="Maina C.V."/>
            <person name="Martin D.M."/>
            <person name="McCarter J.P."/>
            <person name="McReynolds L."/>
            <person name="Mitreva M."/>
            <person name="Nutman T.B."/>
            <person name="Parkinson J."/>
            <person name="Peregrin-Alvarez J.M."/>
            <person name="Poole C."/>
            <person name="Ren Q."/>
            <person name="Saunders L."/>
            <person name="Sluder A.E."/>
            <person name="Smith K."/>
            <person name="Stanke M."/>
            <person name="Unnasch T.R."/>
            <person name="Ware J."/>
            <person name="Wei A.D."/>
            <person name="Weil G."/>
            <person name="Williams D.J."/>
            <person name="Zhang Y."/>
            <person name="Williams S.A."/>
            <person name="Fraser-Liggett C."/>
            <person name="Slatko B."/>
            <person name="Blaxter M.L."/>
            <person name="Scott A.L."/>
        </authorList>
    </citation>
    <scope>NUCLEOTIDE SEQUENCE</scope>
    <source>
        <strain evidence="5">FR3</strain>
    </source>
</reference>
<dbReference type="Gene3D" id="6.10.250.3120">
    <property type="match status" value="1"/>
</dbReference>
<evidence type="ECO:0000256" key="3">
    <source>
        <dbReference type="SAM" id="Coils"/>
    </source>
</evidence>
<dbReference type="AlphaFoldDB" id="A0A1I9FZQ1"/>
<dbReference type="Pfam" id="PF06320">
    <property type="entry name" value="GCN5L1"/>
    <property type="match status" value="1"/>
</dbReference>
<dbReference type="Pfam" id="PF08687">
    <property type="entry name" value="ASD2"/>
    <property type="match status" value="1"/>
</dbReference>
<evidence type="ECO:0000256" key="2">
    <source>
        <dbReference type="ARBA" id="ARBA00019577"/>
    </source>
</evidence>
<reference evidence="5" key="2">
    <citation type="submission" date="2012-12" db="EMBL/GenBank/DDBJ databases">
        <authorList>
            <consortium name="WormBase Consortium"/>
            <person name="Ghedin E."/>
            <person name="Paulini M."/>
        </authorList>
    </citation>
    <scope>NUCLEOTIDE SEQUENCE</scope>
    <source>
        <strain evidence="5">FR3</strain>
    </source>
</reference>
<protein>
    <recommendedName>
        <fullName evidence="2">Biogenesis of lysosome-related organelles complex 1 subunit 1</fullName>
    </recommendedName>
</protein>
<dbReference type="PANTHER" id="PTHR13073:SF0">
    <property type="entry name" value="BIOGENESIS OF LYSOSOME-RELATED ORGANELLES COMPLEX 1 SUBUNIT 1"/>
    <property type="match status" value="1"/>
</dbReference>
<dbReference type="OMA" id="GHMLHRQ"/>
<dbReference type="GO" id="GO:0031083">
    <property type="term" value="C:BLOC-1 complex"/>
    <property type="evidence" value="ECO:0007669"/>
    <property type="project" value="InterPro"/>
</dbReference>
<evidence type="ECO:0000313" key="5">
    <source>
        <dbReference type="EMBL" id="CDP95728.1"/>
    </source>
</evidence>
<dbReference type="InterPro" id="IPR014799">
    <property type="entry name" value="ASD2_dom"/>
</dbReference>
<dbReference type="EMBL" id="LN856952">
    <property type="protein sequence ID" value="CDP95728.1"/>
    <property type="molecule type" value="Genomic_DNA"/>
</dbReference>
<feature type="coiled-coil region" evidence="3">
    <location>
        <begin position="433"/>
        <end position="467"/>
    </location>
</feature>
<dbReference type="GO" id="GO:0016197">
    <property type="term" value="P:endosomal transport"/>
    <property type="evidence" value="ECO:0007669"/>
    <property type="project" value="TreeGrafter"/>
</dbReference>
<dbReference type="PANTHER" id="PTHR13073">
    <property type="entry name" value="BLOC-1 COMPLEX SUBUNIT 1"/>
    <property type="match status" value="1"/>
</dbReference>
<proteinExistence type="inferred from homology"/>